<dbReference type="InterPro" id="IPR018490">
    <property type="entry name" value="cNMP-bd_dom_sf"/>
</dbReference>
<evidence type="ECO:0000259" key="2">
    <source>
        <dbReference type="PROSITE" id="PS50042"/>
    </source>
</evidence>
<dbReference type="Proteomes" id="UP001500751">
    <property type="component" value="Unassembled WGS sequence"/>
</dbReference>
<dbReference type="CDD" id="cd00038">
    <property type="entry name" value="CAP_ED"/>
    <property type="match status" value="1"/>
</dbReference>
<gene>
    <name evidence="3" type="ORF">GCM10009839_10610</name>
</gene>
<proteinExistence type="predicted"/>
<dbReference type="InterPro" id="IPR049817">
    <property type="entry name" value="Encap_f2b"/>
</dbReference>
<dbReference type="RefSeq" id="WP_344664344.1">
    <property type="nucleotide sequence ID" value="NZ_BAAAQN010000004.1"/>
</dbReference>
<keyword evidence="4" id="KW-1185">Reference proteome</keyword>
<comment type="caution">
    <text evidence="3">The sequence shown here is derived from an EMBL/GenBank/DDBJ whole genome shotgun (WGS) entry which is preliminary data.</text>
</comment>
<accession>A0ABN2TQ54</accession>
<dbReference type="InterPro" id="IPR050397">
    <property type="entry name" value="Env_Response_Regulators"/>
</dbReference>
<dbReference type="InterPro" id="IPR014710">
    <property type="entry name" value="RmlC-like_jellyroll"/>
</dbReference>
<dbReference type="Pfam" id="PF00027">
    <property type="entry name" value="cNMP_binding"/>
    <property type="match status" value="1"/>
</dbReference>
<dbReference type="SMART" id="SM00100">
    <property type="entry name" value="cNMP"/>
    <property type="match status" value="1"/>
</dbReference>
<protein>
    <submittedName>
        <fullName evidence="3">Family 2B encapsulin nanocompartment shell protein</fullName>
    </submittedName>
</protein>
<reference evidence="3 4" key="1">
    <citation type="journal article" date="2019" name="Int. J. Syst. Evol. Microbiol.">
        <title>The Global Catalogue of Microorganisms (GCM) 10K type strain sequencing project: providing services to taxonomists for standard genome sequencing and annotation.</title>
        <authorList>
            <consortium name="The Broad Institute Genomics Platform"/>
            <consortium name="The Broad Institute Genome Sequencing Center for Infectious Disease"/>
            <person name="Wu L."/>
            <person name="Ma J."/>
        </authorList>
    </citation>
    <scope>NUCLEOTIDE SEQUENCE [LARGE SCALE GENOMIC DNA]</scope>
    <source>
        <strain evidence="3 4">JCM 16014</strain>
    </source>
</reference>
<feature type="domain" description="Cyclic nucleotide-binding" evidence="2">
    <location>
        <begin position="109"/>
        <end position="207"/>
    </location>
</feature>
<evidence type="ECO:0000256" key="1">
    <source>
        <dbReference type="SAM" id="MobiDB-lite"/>
    </source>
</evidence>
<sequence>MTTTPDHTAEEQADPAPDTPDTPLSLSTAAARNLATTTKSQPQMRGITSRWLLRRLPWEEVSGGTYRVNRRLSLAVGAGRVAFVKTGADDIRVIPQTLRELPALRGFDDDALLTELAGRFTPRDFTAGETIVEAGHPVDEVFLLAHGRVERTAIGAYGEPKVLGVLTDGAHLGDEALLQNDPLWSATVRATTAGTLMVLPWAAFQQLHDTNEHLREHLAAFITAAGRKVNAKGEAHVEIAAGHEGEVELAGTYVDYELTPREYQLSLTQTVLRIHSRVADLYNDPMDQVKEQLRLTIEEIRERQEWELLNNRAFGLLHNADYDQRISTWSGPPTPDDLDDLLSMRRSTHMFLAHPKAIAAFGRECTKRGLYPTTVDVDGHQLPAWRGVPIFPCGKIGITDGHTSSIVALRLGQAHQGVVGLRQTGIPDEYDPGLNVRFMGITDKAIIKYLVSAYYSVAVLVPDAIGILENVDVATPRS</sequence>
<organism evidence="3 4">
    <name type="scientific">Catenulispora yoronensis</name>
    <dbReference type="NCBI Taxonomy" id="450799"/>
    <lineage>
        <taxon>Bacteria</taxon>
        <taxon>Bacillati</taxon>
        <taxon>Actinomycetota</taxon>
        <taxon>Actinomycetes</taxon>
        <taxon>Catenulisporales</taxon>
        <taxon>Catenulisporaceae</taxon>
        <taxon>Catenulispora</taxon>
    </lineage>
</organism>
<dbReference type="PANTHER" id="PTHR24567">
    <property type="entry name" value="CRP FAMILY TRANSCRIPTIONAL REGULATORY PROTEIN"/>
    <property type="match status" value="1"/>
</dbReference>
<dbReference type="SUPFAM" id="SSF51206">
    <property type="entry name" value="cAMP-binding domain-like"/>
    <property type="match status" value="1"/>
</dbReference>
<dbReference type="InterPro" id="IPR045641">
    <property type="entry name" value="SrpI-like"/>
</dbReference>
<feature type="compositionally biased region" description="Low complexity" evidence="1">
    <location>
        <begin position="14"/>
        <end position="23"/>
    </location>
</feature>
<evidence type="ECO:0000313" key="3">
    <source>
        <dbReference type="EMBL" id="GAA2016792.1"/>
    </source>
</evidence>
<dbReference type="EMBL" id="BAAAQN010000004">
    <property type="protein sequence ID" value="GAA2016792.1"/>
    <property type="molecule type" value="Genomic_DNA"/>
</dbReference>
<feature type="region of interest" description="Disordered" evidence="1">
    <location>
        <begin position="1"/>
        <end position="23"/>
    </location>
</feature>
<dbReference type="NCBIfam" id="NF041163">
    <property type="entry name" value="encap_f2b"/>
    <property type="match status" value="1"/>
</dbReference>
<dbReference type="Gene3D" id="2.60.120.10">
    <property type="entry name" value="Jelly Rolls"/>
    <property type="match status" value="1"/>
</dbReference>
<dbReference type="InterPro" id="IPR000595">
    <property type="entry name" value="cNMP-bd_dom"/>
</dbReference>
<evidence type="ECO:0000313" key="4">
    <source>
        <dbReference type="Proteomes" id="UP001500751"/>
    </source>
</evidence>
<dbReference type="PANTHER" id="PTHR24567:SF74">
    <property type="entry name" value="HTH-TYPE TRANSCRIPTIONAL REGULATOR ARCR"/>
    <property type="match status" value="1"/>
</dbReference>
<dbReference type="Pfam" id="PF19307">
    <property type="entry name" value="SrpI-like"/>
    <property type="match status" value="1"/>
</dbReference>
<dbReference type="PROSITE" id="PS50042">
    <property type="entry name" value="CNMP_BINDING_3"/>
    <property type="match status" value="1"/>
</dbReference>
<name>A0ABN2TQ54_9ACTN</name>